<name>B9RQ41_RICCO</name>
<dbReference type="EMBL" id="EQ973800">
    <property type="protein sequence ID" value="EEF46529.1"/>
    <property type="molecule type" value="Genomic_DNA"/>
</dbReference>
<dbReference type="eggNOG" id="ENOG502S1Z8">
    <property type="taxonomic scope" value="Eukaryota"/>
</dbReference>
<organism evidence="2 3">
    <name type="scientific">Ricinus communis</name>
    <name type="common">Castor bean</name>
    <dbReference type="NCBI Taxonomy" id="3988"/>
    <lineage>
        <taxon>Eukaryota</taxon>
        <taxon>Viridiplantae</taxon>
        <taxon>Streptophyta</taxon>
        <taxon>Embryophyta</taxon>
        <taxon>Tracheophyta</taxon>
        <taxon>Spermatophyta</taxon>
        <taxon>Magnoliopsida</taxon>
        <taxon>eudicotyledons</taxon>
        <taxon>Gunneridae</taxon>
        <taxon>Pentapetalae</taxon>
        <taxon>rosids</taxon>
        <taxon>fabids</taxon>
        <taxon>Malpighiales</taxon>
        <taxon>Euphorbiaceae</taxon>
        <taxon>Acalyphoideae</taxon>
        <taxon>Acalypheae</taxon>
        <taxon>Ricinus</taxon>
    </lineage>
</organism>
<dbReference type="PANTHER" id="PTHR33264:SF8">
    <property type="entry name" value="EXPRESSED PROTEIN"/>
    <property type="match status" value="1"/>
</dbReference>
<evidence type="ECO:0000256" key="1">
    <source>
        <dbReference type="SAM" id="MobiDB-lite"/>
    </source>
</evidence>
<proteinExistence type="predicted"/>
<dbReference type="PANTHER" id="PTHR33264">
    <property type="entry name" value="EXPRESSED PROTEIN"/>
    <property type="match status" value="1"/>
</dbReference>
<reference evidence="3" key="1">
    <citation type="journal article" date="2010" name="Nat. Biotechnol.">
        <title>Draft genome sequence of the oilseed species Ricinus communis.</title>
        <authorList>
            <person name="Chan A.P."/>
            <person name="Crabtree J."/>
            <person name="Zhao Q."/>
            <person name="Lorenzi H."/>
            <person name="Orvis J."/>
            <person name="Puiu D."/>
            <person name="Melake-Berhan A."/>
            <person name="Jones K.M."/>
            <person name="Redman J."/>
            <person name="Chen G."/>
            <person name="Cahoon E.B."/>
            <person name="Gedil M."/>
            <person name="Stanke M."/>
            <person name="Haas B.J."/>
            <person name="Wortman J.R."/>
            <person name="Fraser-Liggett C.M."/>
            <person name="Ravel J."/>
            <person name="Rabinowicz P.D."/>
        </authorList>
    </citation>
    <scope>NUCLEOTIDE SEQUENCE [LARGE SCALE GENOMIC DNA]</scope>
    <source>
        <strain evidence="3">cv. Hale</strain>
    </source>
</reference>
<sequence length="161" mass="17916">MQSLLWKKERPIKTTEKLAKTTTKGGRGEKHKKTKRVGEVAGGTAAECAAVCCCCPCALMNLLVLAIFKMPACLCKKAKKRRSLRKKRKQALLAPSGSNDLCIEKLEREVRAAVEKQKGNGGDDGDDDHDGENEAVDLEKEMWDRFYATGFWRSPSQRSTK</sequence>
<accession>B9RQ41</accession>
<evidence type="ECO:0000313" key="2">
    <source>
        <dbReference type="EMBL" id="EEF46529.1"/>
    </source>
</evidence>
<feature type="region of interest" description="Disordered" evidence="1">
    <location>
        <begin position="113"/>
        <end position="134"/>
    </location>
</feature>
<dbReference type="STRING" id="3988.B9RQ41"/>
<dbReference type="Proteomes" id="UP000008311">
    <property type="component" value="Unassembled WGS sequence"/>
</dbReference>
<feature type="compositionally biased region" description="Acidic residues" evidence="1">
    <location>
        <begin position="123"/>
        <end position="134"/>
    </location>
</feature>
<protein>
    <submittedName>
        <fullName evidence="2">Uncharacterized protein</fullName>
    </submittedName>
</protein>
<dbReference type="InParanoid" id="B9RQ41"/>
<keyword evidence="3" id="KW-1185">Reference proteome</keyword>
<gene>
    <name evidence="2" type="ORF">RCOM_0953610</name>
</gene>
<evidence type="ECO:0000313" key="3">
    <source>
        <dbReference type="Proteomes" id="UP000008311"/>
    </source>
</evidence>
<dbReference type="AlphaFoldDB" id="B9RQ41"/>